<evidence type="ECO:0000256" key="1">
    <source>
        <dbReference type="SAM" id="Phobius"/>
    </source>
</evidence>
<keyword evidence="1" id="KW-1133">Transmembrane helix</keyword>
<feature type="transmembrane region" description="Helical" evidence="1">
    <location>
        <begin position="67"/>
        <end position="85"/>
    </location>
</feature>
<accession>A0A1G2P1C5</accession>
<evidence type="ECO:0000313" key="3">
    <source>
        <dbReference type="Proteomes" id="UP000176429"/>
    </source>
</evidence>
<dbReference type="Proteomes" id="UP000176429">
    <property type="component" value="Unassembled WGS sequence"/>
</dbReference>
<feature type="transmembrane region" description="Helical" evidence="1">
    <location>
        <begin position="30"/>
        <end position="55"/>
    </location>
</feature>
<name>A0A1G2P1C5_9BACT</name>
<gene>
    <name evidence="2" type="ORF">A3H68_02190</name>
</gene>
<organism evidence="2 3">
    <name type="scientific">Candidatus Taylorbacteria bacterium RIFCSPLOWO2_02_FULL_46_40</name>
    <dbReference type="NCBI Taxonomy" id="1802329"/>
    <lineage>
        <taxon>Bacteria</taxon>
        <taxon>Candidatus Tayloriibacteriota</taxon>
    </lineage>
</organism>
<feature type="transmembrane region" description="Helical" evidence="1">
    <location>
        <begin position="133"/>
        <end position="154"/>
    </location>
</feature>
<reference evidence="2 3" key="1">
    <citation type="journal article" date="2016" name="Nat. Commun.">
        <title>Thousands of microbial genomes shed light on interconnected biogeochemical processes in an aquifer system.</title>
        <authorList>
            <person name="Anantharaman K."/>
            <person name="Brown C.T."/>
            <person name="Hug L.A."/>
            <person name="Sharon I."/>
            <person name="Castelle C.J."/>
            <person name="Probst A.J."/>
            <person name="Thomas B.C."/>
            <person name="Singh A."/>
            <person name="Wilkins M.J."/>
            <person name="Karaoz U."/>
            <person name="Brodie E.L."/>
            <person name="Williams K.H."/>
            <person name="Hubbard S.S."/>
            <person name="Banfield J.F."/>
        </authorList>
    </citation>
    <scope>NUCLEOTIDE SEQUENCE [LARGE SCALE GENOMIC DNA]</scope>
</reference>
<proteinExistence type="predicted"/>
<keyword evidence="1" id="KW-0472">Membrane</keyword>
<comment type="caution">
    <text evidence="2">The sequence shown here is derived from an EMBL/GenBank/DDBJ whole genome shotgun (WGS) entry which is preliminary data.</text>
</comment>
<evidence type="ECO:0000313" key="2">
    <source>
        <dbReference type="EMBL" id="OHA41412.1"/>
    </source>
</evidence>
<sequence length="432" mass="48534">MSWDKEIVSRTPSKVRQFLTVNHKLRKVDFILIAAMSVVLATLTFYSTAGYFYNIEQGDIFVRYANVVLRIPVIIAGYPLFWLLYSPASPEGSSLGAGILLTFLSPLFAFIFWFVLFLLLVRLSVRVTKSVRLLPKHVLSLVILFVLVIPYTYYQIGSNEINACLSGSLNYEWQSSNRGKVTIGPDSCFDDITDVKTRTNNPARAFVEFCLDLPEDKIVYGTHSSFREYCIYTLGRKLNPVNNSLAKDFHTMYLSNSQGVDLWTMSQVRLCELYGIENNSEEVKNKCVLQFLQWYLLGQGKESVINAYCAHISSQPTPRECTEIPPQLNVEVRVNGSHDSPTVKLDSEFVVSWKVTGQAEICRASGSFSPRADGEGKWAQGKNIDLSTKEGSMTLVATQMPIVGYEVYCSPNADKPAYYIARDNVVVNVTAE</sequence>
<feature type="transmembrane region" description="Helical" evidence="1">
    <location>
        <begin position="97"/>
        <end position="121"/>
    </location>
</feature>
<dbReference type="EMBL" id="MHSH01000027">
    <property type="protein sequence ID" value="OHA41412.1"/>
    <property type="molecule type" value="Genomic_DNA"/>
</dbReference>
<keyword evidence="1" id="KW-0812">Transmembrane</keyword>
<protein>
    <submittedName>
        <fullName evidence="2">Uncharacterized protein</fullName>
    </submittedName>
</protein>
<dbReference type="AlphaFoldDB" id="A0A1G2P1C5"/>